<evidence type="ECO:0000313" key="4">
    <source>
        <dbReference type="Proteomes" id="UP000639772"/>
    </source>
</evidence>
<dbReference type="Gene3D" id="3.40.50.850">
    <property type="entry name" value="Isochorismatase-like"/>
    <property type="match status" value="1"/>
</dbReference>
<comment type="similarity">
    <text evidence="1">Belongs to the isochorismatase family.</text>
</comment>
<evidence type="ECO:0000256" key="1">
    <source>
        <dbReference type="ARBA" id="ARBA00006336"/>
    </source>
</evidence>
<proteinExistence type="inferred from homology"/>
<dbReference type="InterPro" id="IPR000868">
    <property type="entry name" value="Isochorismatase-like_dom"/>
</dbReference>
<dbReference type="SUPFAM" id="SSF52499">
    <property type="entry name" value="Isochorismatase-like hydrolases"/>
    <property type="match status" value="1"/>
</dbReference>
<gene>
    <name evidence="3" type="ORF">HPP92_003542</name>
</gene>
<dbReference type="AlphaFoldDB" id="A0A835VND6"/>
<dbReference type="OrthoDB" id="167809at2759"/>
<protein>
    <recommendedName>
        <fullName evidence="2">Isochorismatase-like domain-containing protein</fullName>
    </recommendedName>
</protein>
<name>A0A835VND6_VANPL</name>
<dbReference type="Pfam" id="PF00857">
    <property type="entry name" value="Isochorismatase"/>
    <property type="match status" value="1"/>
</dbReference>
<sequence>MAAVVNGNWFGTAMLVIDMQNDFILPGGPMHVAGGKAIVPAVIRAVSVARKRGISVIWVVREHDPFGRDVEVFRRHLYVNGKGPIVKGSKGAELVEGLILVEGEYKLVKTRFSAFFDTNLNSLLQSFGIKSLVIVGVQTPNCIRQTTFDAVASNFHPVTVIADATAAATPEVHAANILDMHNIGVLTPTLSEWCGADA</sequence>
<dbReference type="EMBL" id="JADCNM010000001">
    <property type="protein sequence ID" value="KAG0503470.1"/>
    <property type="molecule type" value="Genomic_DNA"/>
</dbReference>
<evidence type="ECO:0000259" key="2">
    <source>
        <dbReference type="Pfam" id="PF00857"/>
    </source>
</evidence>
<accession>A0A835VND6</accession>
<dbReference type="InterPro" id="IPR036380">
    <property type="entry name" value="Isochorismatase-like_sf"/>
</dbReference>
<comment type="caution">
    <text evidence="3">The sequence shown here is derived from an EMBL/GenBank/DDBJ whole genome shotgun (WGS) entry which is preliminary data.</text>
</comment>
<organism evidence="3 4">
    <name type="scientific">Vanilla planifolia</name>
    <name type="common">Vanilla</name>
    <dbReference type="NCBI Taxonomy" id="51239"/>
    <lineage>
        <taxon>Eukaryota</taxon>
        <taxon>Viridiplantae</taxon>
        <taxon>Streptophyta</taxon>
        <taxon>Embryophyta</taxon>
        <taxon>Tracheophyta</taxon>
        <taxon>Spermatophyta</taxon>
        <taxon>Magnoliopsida</taxon>
        <taxon>Liliopsida</taxon>
        <taxon>Asparagales</taxon>
        <taxon>Orchidaceae</taxon>
        <taxon>Vanilloideae</taxon>
        <taxon>Vanilleae</taxon>
        <taxon>Vanilla</taxon>
    </lineage>
</organism>
<dbReference type="PANTHER" id="PTHR47044">
    <property type="entry name" value="OS02G0276400 PROTEIN"/>
    <property type="match status" value="1"/>
</dbReference>
<reference evidence="3 4" key="1">
    <citation type="journal article" date="2020" name="Nat. Food">
        <title>A phased Vanilla planifolia genome enables genetic improvement of flavour and production.</title>
        <authorList>
            <person name="Hasing T."/>
            <person name="Tang H."/>
            <person name="Brym M."/>
            <person name="Khazi F."/>
            <person name="Huang T."/>
            <person name="Chambers A.H."/>
        </authorList>
    </citation>
    <scope>NUCLEOTIDE SEQUENCE [LARGE SCALE GENOMIC DNA]</scope>
    <source>
        <tissue evidence="3">Leaf</tissue>
    </source>
</reference>
<feature type="domain" description="Isochorismatase-like" evidence="2">
    <location>
        <begin position="12"/>
        <end position="184"/>
    </location>
</feature>
<evidence type="ECO:0000313" key="3">
    <source>
        <dbReference type="EMBL" id="KAG0503470.1"/>
    </source>
</evidence>
<dbReference type="Proteomes" id="UP000639772">
    <property type="component" value="Chromosome 1"/>
</dbReference>
<dbReference type="CDD" id="cd00431">
    <property type="entry name" value="cysteine_hydrolases"/>
    <property type="match status" value="1"/>
</dbReference>